<proteinExistence type="predicted"/>
<evidence type="ECO:0000313" key="1">
    <source>
        <dbReference type="EMBL" id="MFC0048580.1"/>
    </source>
</evidence>
<organism evidence="1 2">
    <name type="scientific">Rheinheimera tilapiae</name>
    <dbReference type="NCBI Taxonomy" id="875043"/>
    <lineage>
        <taxon>Bacteria</taxon>
        <taxon>Pseudomonadati</taxon>
        <taxon>Pseudomonadota</taxon>
        <taxon>Gammaproteobacteria</taxon>
        <taxon>Chromatiales</taxon>
        <taxon>Chromatiaceae</taxon>
        <taxon>Rheinheimera</taxon>
    </lineage>
</organism>
<evidence type="ECO:0000313" key="2">
    <source>
        <dbReference type="Proteomes" id="UP001589813"/>
    </source>
</evidence>
<reference evidence="1 2" key="1">
    <citation type="submission" date="2024-09" db="EMBL/GenBank/DDBJ databases">
        <authorList>
            <person name="Sun Q."/>
            <person name="Mori K."/>
        </authorList>
    </citation>
    <scope>NUCLEOTIDE SEQUENCE [LARGE SCALE GENOMIC DNA]</scope>
    <source>
        <strain evidence="1 2">KCTC 23315</strain>
    </source>
</reference>
<sequence>MIIEHSKAFRSFMANKDLDRKAGLYADSLMLVMQIKPHQKGLVQIVGKAGDKNNLDAIKSWVKSQLCCESEKGEDNLETLRNKLQRCLEDAAD</sequence>
<name>A0ABV6BGG2_9GAMM</name>
<comment type="caution">
    <text evidence="1">The sequence shown here is derived from an EMBL/GenBank/DDBJ whole genome shotgun (WGS) entry which is preliminary data.</text>
</comment>
<accession>A0ABV6BGG2</accession>
<dbReference type="EMBL" id="JBHLXP010000001">
    <property type="protein sequence ID" value="MFC0048580.1"/>
    <property type="molecule type" value="Genomic_DNA"/>
</dbReference>
<keyword evidence="2" id="KW-1185">Reference proteome</keyword>
<protein>
    <submittedName>
        <fullName evidence="1">Uncharacterized protein</fullName>
    </submittedName>
</protein>
<dbReference type="Proteomes" id="UP001589813">
    <property type="component" value="Unassembled WGS sequence"/>
</dbReference>
<dbReference type="RefSeq" id="WP_377242898.1">
    <property type="nucleotide sequence ID" value="NZ_JBHLXP010000001.1"/>
</dbReference>
<gene>
    <name evidence="1" type="ORF">ACFFJP_09795</name>
</gene>